<organism evidence="1 2">
    <name type="scientific">Candidatus Riesia pediculischaeffi PTSU</name>
    <dbReference type="NCBI Taxonomy" id="1401651"/>
    <lineage>
        <taxon>Bacteria</taxon>
        <taxon>Pseudomonadati</taxon>
        <taxon>Pseudomonadota</taxon>
        <taxon>Gammaproteobacteria</taxon>
        <taxon>Enterobacterales</taxon>
        <taxon>Enterobacteriaceae</taxon>
        <taxon>Candidatus Riesia</taxon>
    </lineage>
</organism>
<proteinExistence type="predicted"/>
<name>A0A0C1V708_9ENTR</name>
<protein>
    <submittedName>
        <fullName evidence="1">Uncharacterized protein</fullName>
    </submittedName>
</protein>
<comment type="caution">
    <text evidence="1">The sequence shown here is derived from an EMBL/GenBank/DDBJ whole genome shotgun (WGS) entry which is preliminary data.</text>
</comment>
<evidence type="ECO:0000313" key="2">
    <source>
        <dbReference type="Proteomes" id="UP000054529"/>
    </source>
</evidence>
<dbReference type="HOGENOM" id="CLU_3326104_0_0_6"/>
<evidence type="ECO:0000313" key="1">
    <source>
        <dbReference type="EMBL" id="KIE64214.1"/>
    </source>
</evidence>
<dbReference type="AlphaFoldDB" id="A0A0C1V708"/>
<reference evidence="1 2" key="1">
    <citation type="journal article" date="2014" name="G3 (Bethesda)">
        <title>Genome sequence of Candidatus Riesia pediculischaeffi, endosymbiont of chimpanzee lice, and genomic comparison of recently acquired endosymbionts from human and chimpanzee lice.</title>
        <authorList>
            <person name="Boyd B.M."/>
            <person name="Allen J.M."/>
            <person name="de Crecy-Lagard V."/>
            <person name="Reed D.L."/>
        </authorList>
    </citation>
    <scope>NUCLEOTIDE SEQUENCE [LARGE SCALE GENOMIC DNA]</scope>
    <source>
        <strain evidence="1 2">PTSU</strain>
    </source>
</reference>
<dbReference type="Proteomes" id="UP000054529">
    <property type="component" value="Unassembled WGS sequence"/>
</dbReference>
<gene>
    <name evidence="1" type="ORF">P689_119185</name>
</gene>
<sequence length="38" mass="4207">MCIPISPSGQIYNIFYKEKLVKAYPGIEPSCSDLQSDA</sequence>
<dbReference type="EMBL" id="AWXV01000002">
    <property type="protein sequence ID" value="KIE64214.1"/>
    <property type="molecule type" value="Genomic_DNA"/>
</dbReference>
<accession>A0A0C1V708</accession>